<dbReference type="EMBL" id="JAFNEN010000313">
    <property type="protein sequence ID" value="KAG8186079.1"/>
    <property type="molecule type" value="Genomic_DNA"/>
</dbReference>
<dbReference type="Proteomes" id="UP000827092">
    <property type="component" value="Unassembled WGS sequence"/>
</dbReference>
<comment type="caution">
    <text evidence="1">The sequence shown here is derived from an EMBL/GenBank/DDBJ whole genome shotgun (WGS) entry which is preliminary data.</text>
</comment>
<protein>
    <submittedName>
        <fullName evidence="1">Uncharacterized protein</fullName>
    </submittedName>
</protein>
<proteinExistence type="predicted"/>
<evidence type="ECO:0000313" key="1">
    <source>
        <dbReference type="EMBL" id="KAG8186079.1"/>
    </source>
</evidence>
<gene>
    <name evidence="1" type="ORF">JTE90_027073</name>
</gene>
<dbReference type="AlphaFoldDB" id="A0AAV6UPC9"/>
<accession>A0AAV6UPC9</accession>
<reference evidence="1 2" key="1">
    <citation type="journal article" date="2022" name="Nat. Ecol. Evol.">
        <title>A masculinizing supergene underlies an exaggerated male reproductive morph in a spider.</title>
        <authorList>
            <person name="Hendrickx F."/>
            <person name="De Corte Z."/>
            <person name="Sonet G."/>
            <person name="Van Belleghem S.M."/>
            <person name="Kostlbacher S."/>
            <person name="Vangestel C."/>
        </authorList>
    </citation>
    <scope>NUCLEOTIDE SEQUENCE [LARGE SCALE GENOMIC DNA]</scope>
    <source>
        <strain evidence="1">W744_W776</strain>
    </source>
</reference>
<sequence length="89" mass="10376">MERVAKQSRRLTEEACPSTDSRTYKEYYGKSINPGLIFRLTPSLIHKRESNSPYNPGGPRIILVYAFRDTFYDRNNQLLTVDHNKVLNL</sequence>
<organism evidence="1 2">
    <name type="scientific">Oedothorax gibbosus</name>
    <dbReference type="NCBI Taxonomy" id="931172"/>
    <lineage>
        <taxon>Eukaryota</taxon>
        <taxon>Metazoa</taxon>
        <taxon>Ecdysozoa</taxon>
        <taxon>Arthropoda</taxon>
        <taxon>Chelicerata</taxon>
        <taxon>Arachnida</taxon>
        <taxon>Araneae</taxon>
        <taxon>Araneomorphae</taxon>
        <taxon>Entelegynae</taxon>
        <taxon>Araneoidea</taxon>
        <taxon>Linyphiidae</taxon>
        <taxon>Erigoninae</taxon>
        <taxon>Oedothorax</taxon>
    </lineage>
</organism>
<keyword evidence="2" id="KW-1185">Reference proteome</keyword>
<name>A0AAV6UPC9_9ARAC</name>
<evidence type="ECO:0000313" key="2">
    <source>
        <dbReference type="Proteomes" id="UP000827092"/>
    </source>
</evidence>